<evidence type="ECO:0000313" key="3">
    <source>
        <dbReference type="Proteomes" id="UP000184389"/>
    </source>
</evidence>
<dbReference type="Pfam" id="PF04230">
    <property type="entry name" value="PS_pyruv_trans"/>
    <property type="match status" value="1"/>
</dbReference>
<evidence type="ECO:0000313" key="2">
    <source>
        <dbReference type="EMBL" id="SHI09060.1"/>
    </source>
</evidence>
<keyword evidence="3" id="KW-1185">Reference proteome</keyword>
<dbReference type="EMBL" id="FQXR01000010">
    <property type="protein sequence ID" value="SHI09060.1"/>
    <property type="molecule type" value="Genomic_DNA"/>
</dbReference>
<accession>A0A1M5YAF7</accession>
<dbReference type="PANTHER" id="PTHR36836">
    <property type="entry name" value="COLANIC ACID BIOSYNTHESIS PROTEIN WCAK"/>
    <property type="match status" value="1"/>
</dbReference>
<dbReference type="InterPro" id="IPR019896">
    <property type="entry name" value="Polysacch_pyruvyl_Trfase_CsaB"/>
</dbReference>
<dbReference type="PANTHER" id="PTHR36836:SF1">
    <property type="entry name" value="COLANIC ACID BIOSYNTHESIS PROTEIN WCAK"/>
    <property type="match status" value="1"/>
</dbReference>
<dbReference type="Gene3D" id="3.40.1190.20">
    <property type="match status" value="1"/>
</dbReference>
<organism evidence="2 3">
    <name type="scientific">Sporanaerobacter acetigenes DSM 13106</name>
    <dbReference type="NCBI Taxonomy" id="1123281"/>
    <lineage>
        <taxon>Bacteria</taxon>
        <taxon>Bacillati</taxon>
        <taxon>Bacillota</taxon>
        <taxon>Tissierellia</taxon>
        <taxon>Tissierellales</taxon>
        <taxon>Sporanaerobacteraceae</taxon>
        <taxon>Sporanaerobacter</taxon>
    </lineage>
</organism>
<dbReference type="InterPro" id="IPR029056">
    <property type="entry name" value="Ribokinase-like"/>
</dbReference>
<dbReference type="Proteomes" id="UP000184389">
    <property type="component" value="Unassembled WGS sequence"/>
</dbReference>
<sequence>MEAKERILISGYYGFDNSGDDAILKAIVKDLRENSENVEIVALSNKPSHTKRIYGIEAINRFKMREVRRAIKSCDLFISGGGSLLQDVTSTRSILYYLLLMNLAKRHKKPVMVYANGIGPINKKFNRFLTKRILNKVDLITLRDEDSKKFLEQLGVKNTNIHVTADPVFTLIPSTEERISEIFEIENIPLERPMIGISVRQWKNNDELVSTIAKTIDYILGSYDVNVLLIPMHYPEDLDISMKIKENVNRGNCYLLKEMYSVEDIMGIIKKMELIIAMRLHSLIYAATQGTPMIGLIYDPKIEGFLKFIDMEYMCHIEDIELVELYTDIDNVWKNKDNIRRNLMKKDEKLKEKALENVKMALNLVEEGGKNG</sequence>
<gene>
    <name evidence="2" type="ORF">SAMN02745180_02072</name>
</gene>
<dbReference type="SUPFAM" id="SSF53756">
    <property type="entry name" value="UDP-Glycosyltransferase/glycogen phosphorylase"/>
    <property type="match status" value="1"/>
</dbReference>
<dbReference type="NCBIfam" id="TIGR03609">
    <property type="entry name" value="S_layer_CsaB"/>
    <property type="match status" value="1"/>
</dbReference>
<proteinExistence type="predicted"/>
<dbReference type="GO" id="GO:0016740">
    <property type="term" value="F:transferase activity"/>
    <property type="evidence" value="ECO:0007669"/>
    <property type="project" value="UniProtKB-KW"/>
</dbReference>
<evidence type="ECO:0000259" key="1">
    <source>
        <dbReference type="Pfam" id="PF04230"/>
    </source>
</evidence>
<dbReference type="STRING" id="1123281.SAMN02745180_02072"/>
<reference evidence="2 3" key="1">
    <citation type="submission" date="2016-11" db="EMBL/GenBank/DDBJ databases">
        <authorList>
            <person name="Jaros S."/>
            <person name="Januszkiewicz K."/>
            <person name="Wedrychowicz H."/>
        </authorList>
    </citation>
    <scope>NUCLEOTIDE SEQUENCE [LARGE SCALE GENOMIC DNA]</scope>
    <source>
        <strain evidence="2 3">DSM 13106</strain>
    </source>
</reference>
<dbReference type="AlphaFoldDB" id="A0A1M5YAF7"/>
<name>A0A1M5YAF7_9FIRM</name>
<feature type="domain" description="Polysaccharide pyruvyl transferase" evidence="1">
    <location>
        <begin position="17"/>
        <end position="300"/>
    </location>
</feature>
<protein>
    <submittedName>
        <fullName evidence="2">Polysaccharide pyruvyl transferase CsaB</fullName>
    </submittedName>
</protein>
<dbReference type="OrthoDB" id="3199616at2"/>
<keyword evidence="2" id="KW-0808">Transferase</keyword>
<dbReference type="InterPro" id="IPR007345">
    <property type="entry name" value="Polysacch_pyruvyl_Trfase"/>
</dbReference>
<dbReference type="RefSeq" id="WP_072744723.1">
    <property type="nucleotide sequence ID" value="NZ_FQXR01000010.1"/>
</dbReference>